<dbReference type="Pfam" id="PF03168">
    <property type="entry name" value="LEA_2"/>
    <property type="match status" value="1"/>
</dbReference>
<dbReference type="GO" id="GO:0016020">
    <property type="term" value="C:membrane"/>
    <property type="evidence" value="ECO:0007669"/>
    <property type="project" value="UniProtKB-SubCell"/>
</dbReference>
<keyword evidence="4 5" id="KW-0472">Membrane</keyword>
<organism evidence="7 8">
    <name type="scientific">Cannabis sativa</name>
    <name type="common">Hemp</name>
    <name type="synonym">Marijuana</name>
    <dbReference type="NCBI Taxonomy" id="3483"/>
    <lineage>
        <taxon>Eukaryota</taxon>
        <taxon>Viridiplantae</taxon>
        <taxon>Streptophyta</taxon>
        <taxon>Embryophyta</taxon>
        <taxon>Tracheophyta</taxon>
        <taxon>Spermatophyta</taxon>
        <taxon>Magnoliopsida</taxon>
        <taxon>eudicotyledons</taxon>
        <taxon>Gunneridae</taxon>
        <taxon>Pentapetalae</taxon>
        <taxon>rosids</taxon>
        <taxon>fabids</taxon>
        <taxon>Rosales</taxon>
        <taxon>Cannabaceae</taxon>
        <taxon>Cannabis</taxon>
    </lineage>
</organism>
<sequence length="215" mass="24297">MANSSTKPDPQPEVPESQNYVVLPLYFPCRRRPIRTICTVGLALFFATAYVFWPSDPDIKLVRMRLKSVHVHRTPHVSVDVSVSVTVRVRNADVYFLDYRQLEVAVGYRGKKLGHVRSEGGHVRARGSSYVDAELDLAGVEIFSDVVFLLEDLARGTVPFDTLTEVRGQLGLLFFQFPLQNFDQGPATYPENVSRSFSARFAVPSRIFQENEMGR</sequence>
<reference evidence="7" key="2">
    <citation type="submission" date="2021-03" db="UniProtKB">
        <authorList>
            <consortium name="EnsemblPlants"/>
        </authorList>
    </citation>
    <scope>IDENTIFICATION</scope>
</reference>
<proteinExistence type="predicted"/>
<keyword evidence="8" id="KW-1185">Reference proteome</keyword>
<keyword evidence="3 5" id="KW-1133">Transmembrane helix</keyword>
<dbReference type="OMA" id="PCLRAFS"/>
<evidence type="ECO:0000256" key="3">
    <source>
        <dbReference type="ARBA" id="ARBA00022989"/>
    </source>
</evidence>
<evidence type="ECO:0000313" key="7">
    <source>
        <dbReference type="EnsemblPlants" id="cds.evm.model.02.3069"/>
    </source>
</evidence>
<evidence type="ECO:0000256" key="1">
    <source>
        <dbReference type="ARBA" id="ARBA00004167"/>
    </source>
</evidence>
<evidence type="ECO:0000256" key="5">
    <source>
        <dbReference type="SAM" id="Phobius"/>
    </source>
</evidence>
<dbReference type="EMBL" id="UZAU01000244">
    <property type="status" value="NOT_ANNOTATED_CDS"/>
    <property type="molecule type" value="Genomic_DNA"/>
</dbReference>
<dbReference type="InterPro" id="IPR044839">
    <property type="entry name" value="NDR1-like"/>
</dbReference>
<name>A0A803NZX2_CANSA</name>
<dbReference type="PANTHER" id="PTHR31234:SF69">
    <property type="entry name" value="EXPRESSED PROTEIN"/>
    <property type="match status" value="1"/>
</dbReference>
<accession>A0A803NZX2</accession>
<evidence type="ECO:0000256" key="4">
    <source>
        <dbReference type="ARBA" id="ARBA00023136"/>
    </source>
</evidence>
<comment type="subcellular location">
    <subcellularLocation>
        <location evidence="1">Membrane</location>
        <topology evidence="1">Single-pass membrane protein</topology>
    </subcellularLocation>
</comment>
<dbReference type="SUPFAM" id="SSF117070">
    <property type="entry name" value="LEA14-like"/>
    <property type="match status" value="1"/>
</dbReference>
<dbReference type="EnsemblPlants" id="evm.model.02.3069">
    <property type="protein sequence ID" value="cds.evm.model.02.3069"/>
    <property type="gene ID" value="evm.TU.02.3069"/>
</dbReference>
<evidence type="ECO:0000256" key="2">
    <source>
        <dbReference type="ARBA" id="ARBA00022692"/>
    </source>
</evidence>
<keyword evidence="2 5" id="KW-0812">Transmembrane</keyword>
<dbReference type="AlphaFoldDB" id="A0A803NZX2"/>
<dbReference type="GO" id="GO:0098542">
    <property type="term" value="P:defense response to other organism"/>
    <property type="evidence" value="ECO:0007669"/>
    <property type="project" value="InterPro"/>
</dbReference>
<evidence type="ECO:0000313" key="8">
    <source>
        <dbReference type="Proteomes" id="UP000596661"/>
    </source>
</evidence>
<dbReference type="Proteomes" id="UP000596661">
    <property type="component" value="Chromosome 2"/>
</dbReference>
<evidence type="ECO:0000259" key="6">
    <source>
        <dbReference type="Pfam" id="PF03168"/>
    </source>
</evidence>
<feature type="domain" description="Late embryogenesis abundant protein LEA-2 subgroup" evidence="6">
    <location>
        <begin position="86"/>
        <end position="175"/>
    </location>
</feature>
<protein>
    <recommendedName>
        <fullName evidence="6">Late embryogenesis abundant protein LEA-2 subgroup domain-containing protein</fullName>
    </recommendedName>
</protein>
<reference evidence="7" key="1">
    <citation type="submission" date="2018-11" db="EMBL/GenBank/DDBJ databases">
        <authorList>
            <person name="Grassa J C."/>
        </authorList>
    </citation>
    <scope>NUCLEOTIDE SEQUENCE [LARGE SCALE GENOMIC DNA]</scope>
</reference>
<feature type="transmembrane region" description="Helical" evidence="5">
    <location>
        <begin position="34"/>
        <end position="53"/>
    </location>
</feature>
<dbReference type="Gramene" id="evm.model.02.3069">
    <property type="protein sequence ID" value="cds.evm.model.02.3069"/>
    <property type="gene ID" value="evm.TU.02.3069"/>
</dbReference>
<dbReference type="PANTHER" id="PTHR31234">
    <property type="entry name" value="LATE EMBRYOGENESIS ABUNDANT (LEA) HYDROXYPROLINE-RICH GLYCOPROTEIN FAMILY"/>
    <property type="match status" value="1"/>
</dbReference>
<dbReference type="InterPro" id="IPR004864">
    <property type="entry name" value="LEA_2"/>
</dbReference>